<evidence type="ECO:0000259" key="2">
    <source>
        <dbReference type="Pfam" id="PF21666"/>
    </source>
</evidence>
<dbReference type="Pfam" id="PF21666">
    <property type="entry name" value="DUF4246_N"/>
    <property type="match status" value="1"/>
</dbReference>
<dbReference type="PANTHER" id="PTHR33119:SF1">
    <property type="entry name" value="FE2OG DIOXYGENASE DOMAIN-CONTAINING PROTEIN"/>
    <property type="match status" value="1"/>
</dbReference>
<dbReference type="InterPro" id="IPR049207">
    <property type="entry name" value="DUF4246_N"/>
</dbReference>
<feature type="domain" description="DUF4246" evidence="1">
    <location>
        <begin position="123"/>
        <end position="227"/>
    </location>
</feature>
<reference evidence="3 4" key="1">
    <citation type="submission" date="2019-06" db="EMBL/GenBank/DDBJ databases">
        <title>Genome Sequence of the Brown Rot Fungal Pathogen Monilinia fructicola.</title>
        <authorList>
            <person name="De Miccolis Angelini R.M."/>
            <person name="Landi L."/>
            <person name="Abate D."/>
            <person name="Pollastro S."/>
            <person name="Romanazzi G."/>
            <person name="Faretra F."/>
        </authorList>
    </citation>
    <scope>NUCLEOTIDE SEQUENCE [LARGE SCALE GENOMIC DNA]</scope>
    <source>
        <strain evidence="3 4">Mfrc123</strain>
    </source>
</reference>
<comment type="caution">
    <text evidence="3">The sequence shown here is derived from an EMBL/GenBank/DDBJ whole genome shotgun (WGS) entry which is preliminary data.</text>
</comment>
<gene>
    <name evidence="3" type="ORF">EYC84_000705</name>
</gene>
<sequence length="531" mass="60765">MPDYPGLGLPLRHLSWHGDGQYPVGAHGSCWAAKFNIPPIRELAMMNIMDRLTDKEEWHKKIFDEAIVSRWREEALAIPDENFWELAIRDNMQSWNCKNEVTLRHDHMSGRLKPLTGILSEGSFDYCVKELRRKAKYYEETGIIPTLDACASIAKADNLVSTHLHNSLRKAFETLKADQSSKQDWHPNSNEMVQDLVHPSMSPLVYGTTTVFKDELVGMDDAVERWAGKEIDQAKEGHVQNHENHDSEDDINIEDTDDEEANEEEEIYKTWVQSRRPAIPEPSFKNIKYAREPKKLLAEKFRDSGLQAIVKMASIELTPEKPEFHTGDWHVEGQMNEHICGTALYYVDSVNVTSSDLFFRMQTSSELERQVKVAQDVYYWLEQIYGTSLGGGRLLVFSNVFQRRVSSFRLQDPTKPDHRRFIALWLVEPHATHHLNNQRTTTKQMNWSVDSILGSTADSRTAALARIPAEVLALLNEKGLGADLSAKKGKLFTELIGIVQEHFNADEDALPMAMEDANQHRVKLMDERNLK</sequence>
<evidence type="ECO:0000313" key="3">
    <source>
        <dbReference type="EMBL" id="KAA8569032.1"/>
    </source>
</evidence>
<protein>
    <submittedName>
        <fullName evidence="3">Uncharacterized protein</fullName>
    </submittedName>
</protein>
<dbReference type="Pfam" id="PF14033">
    <property type="entry name" value="DUF4246"/>
    <property type="match status" value="2"/>
</dbReference>
<organism evidence="3 4">
    <name type="scientific">Monilinia fructicola</name>
    <name type="common">Brown rot fungus</name>
    <name type="synonym">Ciboria fructicola</name>
    <dbReference type="NCBI Taxonomy" id="38448"/>
    <lineage>
        <taxon>Eukaryota</taxon>
        <taxon>Fungi</taxon>
        <taxon>Dikarya</taxon>
        <taxon>Ascomycota</taxon>
        <taxon>Pezizomycotina</taxon>
        <taxon>Leotiomycetes</taxon>
        <taxon>Helotiales</taxon>
        <taxon>Sclerotiniaceae</taxon>
        <taxon>Monilinia</taxon>
    </lineage>
</organism>
<dbReference type="AlphaFoldDB" id="A0A5M9JMK4"/>
<accession>A0A5M9JMK4</accession>
<feature type="domain" description="DUF4246" evidence="1">
    <location>
        <begin position="250"/>
        <end position="447"/>
    </location>
</feature>
<keyword evidence="4" id="KW-1185">Reference proteome</keyword>
<proteinExistence type="predicted"/>
<feature type="domain" description="DUF4246" evidence="2">
    <location>
        <begin position="4"/>
        <end position="74"/>
    </location>
</feature>
<dbReference type="InterPro" id="IPR025340">
    <property type="entry name" value="DUF4246"/>
</dbReference>
<dbReference type="PANTHER" id="PTHR33119">
    <property type="entry name" value="IFI3P"/>
    <property type="match status" value="1"/>
</dbReference>
<dbReference type="Proteomes" id="UP000322873">
    <property type="component" value="Unassembled WGS sequence"/>
</dbReference>
<evidence type="ECO:0000259" key="1">
    <source>
        <dbReference type="Pfam" id="PF14033"/>
    </source>
</evidence>
<dbReference type="InterPro" id="IPR049192">
    <property type="entry name" value="DUF4246_C"/>
</dbReference>
<name>A0A5M9JMK4_MONFR</name>
<dbReference type="EMBL" id="VICG01000008">
    <property type="protein sequence ID" value="KAA8569032.1"/>
    <property type="molecule type" value="Genomic_DNA"/>
</dbReference>
<evidence type="ECO:0000313" key="4">
    <source>
        <dbReference type="Proteomes" id="UP000322873"/>
    </source>
</evidence>